<organism evidence="1 2">
    <name type="scientific">Bacillus paramycoides</name>
    <dbReference type="NCBI Taxonomy" id="2026194"/>
    <lineage>
        <taxon>Bacteria</taxon>
        <taxon>Bacillati</taxon>
        <taxon>Bacillota</taxon>
        <taxon>Bacilli</taxon>
        <taxon>Bacillales</taxon>
        <taxon>Bacillaceae</taxon>
        <taxon>Bacillus</taxon>
        <taxon>Bacillus cereus group</taxon>
    </lineage>
</organism>
<name>A0A1J9VL00_9BACI</name>
<dbReference type="RefSeq" id="WP_071719783.1">
    <property type="nucleotide sequence ID" value="NZ_CBCSHB010000001.1"/>
</dbReference>
<evidence type="ECO:0000313" key="2">
    <source>
        <dbReference type="Proteomes" id="UP000182788"/>
    </source>
</evidence>
<proteinExistence type="predicted"/>
<dbReference type="GeneID" id="87593730"/>
<dbReference type="AlphaFoldDB" id="A0A1J9VL00"/>
<evidence type="ECO:0000313" key="1">
    <source>
        <dbReference type="EMBL" id="OJD76220.1"/>
    </source>
</evidence>
<sequence>MSNSKPIDELTIEDLKQNPIWEWALDEEENEECDETWVKPAETINFTEELNGSIVSGKLILNNGEKFPMMCSIDIENNEVLISSVVFYNEQEYEYIAIEDVVKKVEMPLTININLTINGEPKALKFSADKVDIYKNTIKTNFN</sequence>
<comment type="caution">
    <text evidence="1">The sequence shown here is derived from an EMBL/GenBank/DDBJ whole genome shotgun (WGS) entry which is preliminary data.</text>
</comment>
<dbReference type="EMBL" id="MAOI01000090">
    <property type="protein sequence ID" value="OJD76220.1"/>
    <property type="molecule type" value="Genomic_DNA"/>
</dbReference>
<gene>
    <name evidence="1" type="ORF">BAU28_03475</name>
</gene>
<protein>
    <submittedName>
        <fullName evidence="1">Uncharacterized protein</fullName>
    </submittedName>
</protein>
<accession>A0A1J9VL00</accession>
<dbReference type="Proteomes" id="UP000182788">
    <property type="component" value="Unassembled WGS sequence"/>
</dbReference>
<reference evidence="1 2" key="1">
    <citation type="submission" date="2016-06" db="EMBL/GenBank/DDBJ databases">
        <title>First insights into the genetic diversity and population structure of in the Bacillus cereus group bacteria from diverse marine environments.</title>
        <authorList>
            <person name="Liu Y."/>
            <person name="Lai Q."/>
            <person name="Shao Z."/>
        </authorList>
    </citation>
    <scope>NUCLEOTIDE SEQUENCE [LARGE SCALE GENOMIC DNA]</scope>
    <source>
        <strain evidence="1 2">NH24A2</strain>
    </source>
</reference>